<comment type="caution">
    <text evidence="2">The sequence shown here is derived from an EMBL/GenBank/DDBJ whole genome shotgun (WGS) entry which is preliminary data.</text>
</comment>
<dbReference type="RefSeq" id="WP_183358883.1">
    <property type="nucleotide sequence ID" value="NZ_BAABKR010000001.1"/>
</dbReference>
<dbReference type="Proteomes" id="UP000547528">
    <property type="component" value="Unassembled WGS sequence"/>
</dbReference>
<sequence length="244" mass="25382">MNALIWASVAALVTAAVLLCLPRVVGRKDHSVRAGLRLRSLVRRLRGGGGSIPPEQLRKDSAALLRQFSALLQSGRGEGQAWGDLLAHWRRRDADHPLTLVCAQAAAAEASGTGTAAGLRRAAEQTQNRQLRQLVNRLIAVTALSEQTGAALSHLMEQLAGAADDSAQLAAAVQTAVAGPKLTQLILTLLPAGGVVLGHIMGASPTATLLGGGLGMLCLIAGIGFLIVGRLWSARMIGTVMRHV</sequence>
<keyword evidence="1" id="KW-0812">Transmembrane</keyword>
<evidence type="ECO:0000313" key="3">
    <source>
        <dbReference type="Proteomes" id="UP000547528"/>
    </source>
</evidence>
<name>A0A7W5TVL2_9MICC</name>
<accession>A0A7W5TVL2</accession>
<organism evidence="2 3">
    <name type="scientific">Garicola koreensis</name>
    <dbReference type="NCBI Taxonomy" id="1262554"/>
    <lineage>
        <taxon>Bacteria</taxon>
        <taxon>Bacillati</taxon>
        <taxon>Actinomycetota</taxon>
        <taxon>Actinomycetes</taxon>
        <taxon>Micrococcales</taxon>
        <taxon>Micrococcaceae</taxon>
        <taxon>Garicola</taxon>
    </lineage>
</organism>
<feature type="transmembrane region" description="Helical" evidence="1">
    <location>
        <begin position="209"/>
        <end position="232"/>
    </location>
</feature>
<reference evidence="2 3" key="1">
    <citation type="submission" date="2020-08" db="EMBL/GenBank/DDBJ databases">
        <title>Sequencing the genomes of 1000 actinobacteria strains.</title>
        <authorList>
            <person name="Klenk H.-P."/>
        </authorList>
    </citation>
    <scope>NUCLEOTIDE SEQUENCE [LARGE SCALE GENOMIC DNA]</scope>
    <source>
        <strain evidence="2 3">DSM 28238</strain>
    </source>
</reference>
<evidence type="ECO:0000256" key="1">
    <source>
        <dbReference type="SAM" id="Phobius"/>
    </source>
</evidence>
<keyword evidence="3" id="KW-1185">Reference proteome</keyword>
<protein>
    <submittedName>
        <fullName evidence="2">Tight adherence protein B</fullName>
    </submittedName>
</protein>
<dbReference type="AlphaFoldDB" id="A0A7W5TVL2"/>
<dbReference type="EMBL" id="JACIBT010000025">
    <property type="protein sequence ID" value="MBB3668503.1"/>
    <property type="molecule type" value="Genomic_DNA"/>
</dbReference>
<dbReference type="PANTHER" id="PTHR35007">
    <property type="entry name" value="INTEGRAL MEMBRANE PROTEIN-RELATED"/>
    <property type="match status" value="1"/>
</dbReference>
<keyword evidence="1" id="KW-1133">Transmembrane helix</keyword>
<dbReference type="PANTHER" id="PTHR35007:SF4">
    <property type="entry name" value="CONSERVED TRANSMEMBRANE PROTEIN-RELATED"/>
    <property type="match status" value="1"/>
</dbReference>
<evidence type="ECO:0000313" key="2">
    <source>
        <dbReference type="EMBL" id="MBB3668503.1"/>
    </source>
</evidence>
<keyword evidence="1" id="KW-0472">Membrane</keyword>
<proteinExistence type="predicted"/>
<gene>
    <name evidence="2" type="ORF">FHX47_002143</name>
</gene>